<keyword evidence="1" id="KW-1133">Transmembrane helix</keyword>
<protein>
    <submittedName>
        <fullName evidence="2">Uncharacterized protein</fullName>
    </submittedName>
</protein>
<dbReference type="HOGENOM" id="CLU_2012765_0_0_14"/>
<dbReference type="AlphaFoldDB" id="F0V371"/>
<keyword evidence="1" id="KW-0812">Transmembrane</keyword>
<dbReference type="Proteomes" id="UP000008645">
    <property type="component" value="Chromosome"/>
</dbReference>
<feature type="transmembrane region" description="Helical" evidence="1">
    <location>
        <begin position="12"/>
        <end position="31"/>
    </location>
</feature>
<dbReference type="EMBL" id="FQ790233">
    <property type="protein sequence ID" value="CBZ40293.1"/>
    <property type="molecule type" value="Genomic_DNA"/>
</dbReference>
<proteinExistence type="predicted"/>
<keyword evidence="1" id="KW-0472">Membrane</keyword>
<reference evidence="2 3" key="1">
    <citation type="journal article" date="2011" name="J. Bacteriol.">
        <title>Complete genome sequence of the hemotrophic Mycoplasma suis strain KI3806.</title>
        <authorList>
            <person name="Oehlerking J."/>
            <person name="Kube M."/>
            <person name="Felder K.M."/>
            <person name="Matter D."/>
            <person name="Wittenbrink M.M."/>
            <person name="Schwarzenbach S."/>
            <person name="Kramer M.M."/>
            <person name="Hoelzle K."/>
            <person name="Hoelzle L.E."/>
        </authorList>
    </citation>
    <scope>NUCLEOTIDE SEQUENCE [LARGE SCALE GENOMIC DNA]</scope>
    <source>
        <strain evidence="3">KI_3806</strain>
    </source>
</reference>
<organism evidence="2 3">
    <name type="scientific">Mycoplasma suis (strain KI_3806)</name>
    <dbReference type="NCBI Taxonomy" id="708248"/>
    <lineage>
        <taxon>Bacteria</taxon>
        <taxon>Bacillati</taxon>
        <taxon>Mycoplasmatota</taxon>
        <taxon>Mollicutes</taxon>
        <taxon>Mycoplasmataceae</taxon>
        <taxon>Mycoplasma</taxon>
    </lineage>
</organism>
<dbReference type="KEGG" id="msk:MSUIS_02000"/>
<evidence type="ECO:0000256" key="1">
    <source>
        <dbReference type="SAM" id="Phobius"/>
    </source>
</evidence>
<gene>
    <name evidence="2" type="ORF">MSUIS_02000</name>
</gene>
<name>F0V371_MYCS3</name>
<accession>F0V371</accession>
<dbReference type="RefSeq" id="WP_013608905.1">
    <property type="nucleotide sequence ID" value="NC_015153.1"/>
</dbReference>
<sequence>MTLVGTKIIPVVLGLSGIAAGGSFSLTSYLTNKPKKRQKNQCDSFAKKESWGTRSPHYQPLVWISLVENYAETILKDYGLISGNTKYKTSNGTWETGPWSCTIEKSLDNLLVSCDFYENKQIT</sequence>
<evidence type="ECO:0000313" key="3">
    <source>
        <dbReference type="Proteomes" id="UP000008645"/>
    </source>
</evidence>
<evidence type="ECO:0000313" key="2">
    <source>
        <dbReference type="EMBL" id="CBZ40293.1"/>
    </source>
</evidence>